<keyword evidence="1" id="KW-0472">Membrane</keyword>
<dbReference type="AlphaFoldDB" id="A0A1D8B0L0"/>
<reference evidence="2 3" key="1">
    <citation type="submission" date="2016-09" db="EMBL/GenBank/DDBJ databases">
        <title>Complete genome sequence of Actinomyces hongkongensis HKU8.</title>
        <authorList>
            <person name="Gao Y.-X."/>
            <person name="Zhou Y.-Y."/>
            <person name="Xie Y."/>
            <person name="Wang M."/>
            <person name="Wang S.-J."/>
            <person name="Shen S.-G."/>
        </authorList>
    </citation>
    <scope>NUCLEOTIDE SEQUENCE [LARGE SCALE GENOMIC DNA]</scope>
    <source>
        <strain evidence="2 3">HKU8</strain>
    </source>
</reference>
<organism evidence="2 3">
    <name type="scientific">Pauljensenia hongkongensis</name>
    <dbReference type="NCBI Taxonomy" id="178339"/>
    <lineage>
        <taxon>Bacteria</taxon>
        <taxon>Bacillati</taxon>
        <taxon>Actinomycetota</taxon>
        <taxon>Actinomycetes</taxon>
        <taxon>Actinomycetales</taxon>
        <taxon>Actinomycetaceae</taxon>
        <taxon>Pauljensenia</taxon>
    </lineage>
</organism>
<dbReference type="OrthoDB" id="9785431at2"/>
<gene>
    <name evidence="2" type="ORF">BH719_01260</name>
</gene>
<protein>
    <submittedName>
        <fullName evidence="2">Peptidase</fullName>
    </submittedName>
</protein>
<feature type="transmembrane region" description="Helical" evidence="1">
    <location>
        <begin position="54"/>
        <end position="74"/>
    </location>
</feature>
<evidence type="ECO:0000313" key="2">
    <source>
        <dbReference type="EMBL" id="AOS46678.1"/>
    </source>
</evidence>
<feature type="transmembrane region" description="Helical" evidence="1">
    <location>
        <begin position="80"/>
        <end position="103"/>
    </location>
</feature>
<dbReference type="RefSeq" id="WP_009400057.1">
    <property type="nucleotide sequence ID" value="NZ_CP017298.1"/>
</dbReference>
<dbReference type="STRING" id="178339.BH719_01260"/>
<feature type="transmembrane region" description="Helical" evidence="1">
    <location>
        <begin position="291"/>
        <end position="310"/>
    </location>
</feature>
<evidence type="ECO:0000313" key="3">
    <source>
        <dbReference type="Proteomes" id="UP000095214"/>
    </source>
</evidence>
<dbReference type="GO" id="GO:0008233">
    <property type="term" value="F:peptidase activity"/>
    <property type="evidence" value="ECO:0007669"/>
    <property type="project" value="InterPro"/>
</dbReference>
<keyword evidence="1" id="KW-1133">Transmembrane helix</keyword>
<dbReference type="KEGG" id="phon:BH719_01260"/>
<feature type="transmembrane region" description="Helical" evidence="1">
    <location>
        <begin position="115"/>
        <end position="132"/>
    </location>
</feature>
<dbReference type="PANTHER" id="PTHR36844">
    <property type="entry name" value="PROTEASE PRSW"/>
    <property type="match status" value="1"/>
</dbReference>
<dbReference type="EMBL" id="CP017298">
    <property type="protein sequence ID" value="AOS46678.1"/>
    <property type="molecule type" value="Genomic_DNA"/>
</dbReference>
<sequence length="428" mass="46391">MTEAAVKWGGPGEDYRLSRINRTGSRAEIHVDAPSPDNAAPIWQTPKAVRVVPWFEIVMVAIGVAGIVYFMVYAMDADGLTTAVMTLVAVVPLLIVMSAMVFIDRWEPEPVKMKIIAFLWGGGVATVSSMIINTALMTNTALVIGDVQKAQAIAATFVAPVVEETFKGVGVLVIILARRTSINSLLDGVVYGGIVAAGFMFVEDIQYFVRYGSSGTGSLVTIFVMRGLLSPFLHSMATSLTGFAMAWGAIRAKRAWSRILVFLAGWGAAMLVHGLWNSMGSDGQLATLLKMYLFIQVPLFGTWLTALIRASNREAETIKKGLVPYVRTGWILPAEVSMVTDRGKRKAARKWVARGGAPARKAMRKFMNELASLGLDQSLMTRVGPDPARIEEDRRLLTQAAEHRAEFLRLTAIASEQTAVAGAVGRAQ</sequence>
<feature type="transmembrane region" description="Helical" evidence="1">
    <location>
        <begin position="152"/>
        <end position="177"/>
    </location>
</feature>
<feature type="transmembrane region" description="Helical" evidence="1">
    <location>
        <begin position="259"/>
        <end position="279"/>
    </location>
</feature>
<feature type="transmembrane region" description="Helical" evidence="1">
    <location>
        <begin position="229"/>
        <end position="247"/>
    </location>
</feature>
<keyword evidence="1" id="KW-0812">Transmembrane</keyword>
<dbReference type="Proteomes" id="UP000095214">
    <property type="component" value="Chromosome"/>
</dbReference>
<dbReference type="PANTHER" id="PTHR36844:SF1">
    <property type="entry name" value="PROTEASE PRSW"/>
    <property type="match status" value="1"/>
</dbReference>
<dbReference type="Pfam" id="PF13367">
    <property type="entry name" value="PrsW-protease"/>
    <property type="match status" value="1"/>
</dbReference>
<name>A0A1D8B0L0_9ACTO</name>
<dbReference type="InterPro" id="IPR026898">
    <property type="entry name" value="PrsW"/>
</dbReference>
<accession>A0A1D8B0L0</accession>
<evidence type="ECO:0000256" key="1">
    <source>
        <dbReference type="SAM" id="Phobius"/>
    </source>
</evidence>
<proteinExistence type="predicted"/>
<feature type="transmembrane region" description="Helical" evidence="1">
    <location>
        <begin position="189"/>
        <end position="209"/>
    </location>
</feature>
<keyword evidence="3" id="KW-1185">Reference proteome</keyword>